<evidence type="ECO:0000313" key="1">
    <source>
        <dbReference type="EMBL" id="CAF0954446.1"/>
    </source>
</evidence>
<name>A0A814DDU8_9BILA</name>
<dbReference type="EMBL" id="CAJNOQ010002367">
    <property type="protein sequence ID" value="CAF0954446.1"/>
    <property type="molecule type" value="Genomic_DNA"/>
</dbReference>
<evidence type="ECO:0000313" key="2">
    <source>
        <dbReference type="EMBL" id="CAF3729757.1"/>
    </source>
</evidence>
<dbReference type="AlphaFoldDB" id="A0A814DDU8"/>
<dbReference type="OrthoDB" id="10025028at2759"/>
<dbReference type="Proteomes" id="UP000681722">
    <property type="component" value="Unassembled WGS sequence"/>
</dbReference>
<organism evidence="1 3">
    <name type="scientific">Didymodactylos carnosus</name>
    <dbReference type="NCBI Taxonomy" id="1234261"/>
    <lineage>
        <taxon>Eukaryota</taxon>
        <taxon>Metazoa</taxon>
        <taxon>Spiralia</taxon>
        <taxon>Gnathifera</taxon>
        <taxon>Rotifera</taxon>
        <taxon>Eurotatoria</taxon>
        <taxon>Bdelloidea</taxon>
        <taxon>Philodinida</taxon>
        <taxon>Philodinidae</taxon>
        <taxon>Didymodactylos</taxon>
    </lineage>
</organism>
<comment type="caution">
    <text evidence="1">The sequence shown here is derived from an EMBL/GenBank/DDBJ whole genome shotgun (WGS) entry which is preliminary data.</text>
</comment>
<keyword evidence="3" id="KW-1185">Reference proteome</keyword>
<sequence>MREVPARHGRNSQGRREVPVDFRVNSTNENTAEKLEYLSGQDDAKYIPKGHFDVPLFRAWIESKNSLLRQRFFQQYTRVRRLSPIDAEIRLAERVDALFCRANEVSSGLCLFLKEIRDVYDGD</sequence>
<protein>
    <submittedName>
        <fullName evidence="1">Uncharacterized protein</fullName>
    </submittedName>
</protein>
<dbReference type="Proteomes" id="UP000663829">
    <property type="component" value="Unassembled WGS sequence"/>
</dbReference>
<evidence type="ECO:0000313" key="3">
    <source>
        <dbReference type="Proteomes" id="UP000663829"/>
    </source>
</evidence>
<reference evidence="1" key="1">
    <citation type="submission" date="2021-02" db="EMBL/GenBank/DDBJ databases">
        <authorList>
            <person name="Nowell W R."/>
        </authorList>
    </citation>
    <scope>NUCLEOTIDE SEQUENCE</scope>
</reference>
<gene>
    <name evidence="1" type="ORF">GPM918_LOCUS11421</name>
    <name evidence="2" type="ORF">SRO942_LOCUS11423</name>
</gene>
<dbReference type="EMBL" id="CAJOBC010002368">
    <property type="protein sequence ID" value="CAF3729757.1"/>
    <property type="molecule type" value="Genomic_DNA"/>
</dbReference>
<accession>A0A814DDU8</accession>
<proteinExistence type="predicted"/>